<dbReference type="Gene3D" id="3.40.50.1240">
    <property type="entry name" value="Phosphoglycerate mutase-like"/>
    <property type="match status" value="1"/>
</dbReference>
<proteinExistence type="predicted"/>
<reference evidence="1" key="1">
    <citation type="submission" date="2020-10" db="EMBL/GenBank/DDBJ databases">
        <authorList>
            <person name="Gilroy R."/>
        </authorList>
    </citation>
    <scope>NUCLEOTIDE SEQUENCE</scope>
    <source>
        <strain evidence="1">CHK178-757</strain>
    </source>
</reference>
<dbReference type="SMART" id="SM00855">
    <property type="entry name" value="PGAM"/>
    <property type="match status" value="1"/>
</dbReference>
<evidence type="ECO:0000313" key="1">
    <source>
        <dbReference type="EMBL" id="HIS46418.1"/>
    </source>
</evidence>
<dbReference type="InterPro" id="IPR029033">
    <property type="entry name" value="His_PPase_superfam"/>
</dbReference>
<dbReference type="Proteomes" id="UP000823927">
    <property type="component" value="Unassembled WGS sequence"/>
</dbReference>
<dbReference type="PANTHER" id="PTHR48100">
    <property type="entry name" value="BROAD-SPECIFICITY PHOSPHATASE YOR283W-RELATED"/>
    <property type="match status" value="1"/>
</dbReference>
<sequence length="243" mass="28329">MKLLIVRHGDPDYEKDSLTDKGWREAGFLAQRLEKAGISHVYVSPLGRAKDTASMTLERIHKTPEECLWLREFDTHIKRPDVTDRRMIAWDWLPQDWMKEAAYFNKDLWYDTPVMREGRVKEEYDWVIGGLDEVLKRHGYIREGSCYRAERPNNDTIAFFCHFGVECVLLSHLLNMSPMVLWHGMCAAPSSVTTVVTEERRKGIASFRMSSFGDISHLYANDEPPAFAARFCECYDNMDERHD</sequence>
<dbReference type="EMBL" id="DVIT01000012">
    <property type="protein sequence ID" value="HIS46418.1"/>
    <property type="molecule type" value="Genomic_DNA"/>
</dbReference>
<dbReference type="SUPFAM" id="SSF53254">
    <property type="entry name" value="Phosphoglycerate mutase-like"/>
    <property type="match status" value="1"/>
</dbReference>
<dbReference type="CDD" id="cd07067">
    <property type="entry name" value="HP_PGM_like"/>
    <property type="match status" value="1"/>
</dbReference>
<comment type="caution">
    <text evidence="1">The sequence shown here is derived from an EMBL/GenBank/DDBJ whole genome shotgun (WGS) entry which is preliminary data.</text>
</comment>
<evidence type="ECO:0000313" key="2">
    <source>
        <dbReference type="Proteomes" id="UP000823927"/>
    </source>
</evidence>
<reference evidence="1" key="2">
    <citation type="journal article" date="2021" name="PeerJ">
        <title>Extensive microbial diversity within the chicken gut microbiome revealed by metagenomics and culture.</title>
        <authorList>
            <person name="Gilroy R."/>
            <person name="Ravi A."/>
            <person name="Getino M."/>
            <person name="Pursley I."/>
            <person name="Horton D.L."/>
            <person name="Alikhan N.F."/>
            <person name="Baker D."/>
            <person name="Gharbi K."/>
            <person name="Hall N."/>
            <person name="Watson M."/>
            <person name="Adriaenssens E.M."/>
            <person name="Foster-Nyarko E."/>
            <person name="Jarju S."/>
            <person name="Secka A."/>
            <person name="Antonio M."/>
            <person name="Oren A."/>
            <person name="Chaudhuri R.R."/>
            <person name="La Ragione R."/>
            <person name="Hildebrand F."/>
            <person name="Pallen M.J."/>
        </authorList>
    </citation>
    <scope>NUCLEOTIDE SEQUENCE</scope>
    <source>
        <strain evidence="1">CHK178-757</strain>
    </source>
</reference>
<dbReference type="AlphaFoldDB" id="A0A9D1F2F5"/>
<dbReference type="GO" id="GO:0016791">
    <property type="term" value="F:phosphatase activity"/>
    <property type="evidence" value="ECO:0007669"/>
    <property type="project" value="TreeGrafter"/>
</dbReference>
<name>A0A9D1F2F5_9FIRM</name>
<accession>A0A9D1F2F5</accession>
<dbReference type="InterPro" id="IPR050275">
    <property type="entry name" value="PGM_Phosphatase"/>
</dbReference>
<protein>
    <submittedName>
        <fullName evidence="1">Histidine phosphatase family protein</fullName>
    </submittedName>
</protein>
<organism evidence="1 2">
    <name type="scientific">Candidatus Scybalocola faecigallinarum</name>
    <dbReference type="NCBI Taxonomy" id="2840941"/>
    <lineage>
        <taxon>Bacteria</taxon>
        <taxon>Bacillati</taxon>
        <taxon>Bacillota</taxon>
        <taxon>Clostridia</taxon>
        <taxon>Lachnospirales</taxon>
        <taxon>Lachnospiraceae</taxon>
        <taxon>Lachnospiraceae incertae sedis</taxon>
        <taxon>Candidatus Scybalocola (ex Gilroy et al. 2021)</taxon>
    </lineage>
</organism>
<dbReference type="PANTHER" id="PTHR48100:SF1">
    <property type="entry name" value="HISTIDINE PHOSPHATASE FAMILY PROTEIN-RELATED"/>
    <property type="match status" value="1"/>
</dbReference>
<dbReference type="GO" id="GO:0005737">
    <property type="term" value="C:cytoplasm"/>
    <property type="evidence" value="ECO:0007669"/>
    <property type="project" value="TreeGrafter"/>
</dbReference>
<gene>
    <name evidence="1" type="ORF">IAB46_02485</name>
</gene>
<dbReference type="InterPro" id="IPR013078">
    <property type="entry name" value="His_Pase_superF_clade-1"/>
</dbReference>
<dbReference type="Pfam" id="PF00300">
    <property type="entry name" value="His_Phos_1"/>
    <property type="match status" value="1"/>
</dbReference>